<dbReference type="Pfam" id="PF01136">
    <property type="entry name" value="Peptidase_U32"/>
    <property type="match status" value="2"/>
</dbReference>
<gene>
    <name evidence="2" type="ORF">IAB06_03195</name>
</gene>
<dbReference type="InterPro" id="IPR020988">
    <property type="entry name" value="Pept_U32_collagenase"/>
</dbReference>
<evidence type="ECO:0000259" key="1">
    <source>
        <dbReference type="Pfam" id="PF12392"/>
    </source>
</evidence>
<protein>
    <submittedName>
        <fullName evidence="2">DUF3656 domain-containing protein</fullName>
    </submittedName>
</protein>
<name>A0A9D1MNZ6_9FIRM</name>
<reference evidence="2" key="1">
    <citation type="submission" date="2020-10" db="EMBL/GenBank/DDBJ databases">
        <authorList>
            <person name="Gilroy R."/>
        </authorList>
    </citation>
    <scope>NUCLEOTIDE SEQUENCE</scope>
    <source>
        <strain evidence="2">CHK160-1198</strain>
    </source>
</reference>
<evidence type="ECO:0000313" key="2">
    <source>
        <dbReference type="EMBL" id="HIU64033.1"/>
    </source>
</evidence>
<comment type="caution">
    <text evidence="2">The sequence shown here is derived from an EMBL/GenBank/DDBJ whole genome shotgun (WGS) entry which is preliminary data.</text>
</comment>
<dbReference type="InterPro" id="IPR001539">
    <property type="entry name" value="Peptidase_U32"/>
</dbReference>
<organism evidence="2 3">
    <name type="scientific">Candidatus Avacidaminococcus intestinavium</name>
    <dbReference type="NCBI Taxonomy" id="2840684"/>
    <lineage>
        <taxon>Bacteria</taxon>
        <taxon>Bacillati</taxon>
        <taxon>Bacillota</taxon>
        <taxon>Negativicutes</taxon>
        <taxon>Acidaminococcales</taxon>
        <taxon>Acidaminococcaceae</taxon>
        <taxon>Acidaminococcaceae incertae sedis</taxon>
        <taxon>Candidatus Avacidaminococcus</taxon>
    </lineage>
</organism>
<proteinExistence type="predicted"/>
<dbReference type="EMBL" id="DVNI01000044">
    <property type="protein sequence ID" value="HIU64033.1"/>
    <property type="molecule type" value="Genomic_DNA"/>
</dbReference>
<dbReference type="InterPro" id="IPR051454">
    <property type="entry name" value="RNA/ubiquinone_mod_enzymes"/>
</dbReference>
<dbReference type="AlphaFoldDB" id="A0A9D1MNZ6"/>
<dbReference type="PANTHER" id="PTHR30217">
    <property type="entry name" value="PEPTIDASE U32 FAMILY"/>
    <property type="match status" value="1"/>
</dbReference>
<dbReference type="Gene3D" id="2.40.30.10">
    <property type="entry name" value="Translation factors"/>
    <property type="match status" value="1"/>
</dbReference>
<sequence>VAVVVDIYRRAIDSYLAGNYHVPQQDHLNIKQIFNRDFTTGFLEGNPGKEMMSDRRPNNRGVQIGRVISLDYKNNSAVLKLDNKINIGDELEFWITVGGRTQLTLQMLRQNNEEVTSAGAGEQVEITVPKGVKVHDRVFRTLDRSLMNYAHSFCGESAKRRIPVTAEVEVKLGEPLVITLFDEEGNCGLGLTNFQAEIARKHPLSVESIRKQLERLGNTEYMLATLELRAEDNLMVPVSEINEARRKAVESLDEARLKVFKKKVISVPQTTLCKALSNDKLTGQITVQVDTVKQAEIAAKAGADTLIIGGEGFHHQKFTFEMAQSIAKIAKKYKRKLVIATPRVIKENQLPLFQSWLKEMDALEPTYFLLANNSLWELAKRLKLQSALWADWSLNTFNNQTREFWAAQGACGVTLSPELTMQQVERFAATSGCALECLVQGRLEMMVTEYCLPGSFLGNLHKGECASSCQCQGELYLQDRKEELFPIVSDQFCRMHILNAHELSMLKYAAQMKQMGINALRIDARIYEEKEIKEVISLYKQVLAGDISIEDNMPHTTRGHYFRGVL</sequence>
<accession>A0A9D1MNZ6</accession>
<evidence type="ECO:0000313" key="3">
    <source>
        <dbReference type="Proteomes" id="UP000824099"/>
    </source>
</evidence>
<reference evidence="2" key="2">
    <citation type="journal article" date="2021" name="PeerJ">
        <title>Extensive microbial diversity within the chicken gut microbiome revealed by metagenomics and culture.</title>
        <authorList>
            <person name="Gilroy R."/>
            <person name="Ravi A."/>
            <person name="Getino M."/>
            <person name="Pursley I."/>
            <person name="Horton D.L."/>
            <person name="Alikhan N.F."/>
            <person name="Baker D."/>
            <person name="Gharbi K."/>
            <person name="Hall N."/>
            <person name="Watson M."/>
            <person name="Adriaenssens E.M."/>
            <person name="Foster-Nyarko E."/>
            <person name="Jarju S."/>
            <person name="Secka A."/>
            <person name="Antonio M."/>
            <person name="Oren A."/>
            <person name="Chaudhuri R.R."/>
            <person name="La Ragione R."/>
            <person name="Hildebrand F."/>
            <person name="Pallen M.J."/>
        </authorList>
    </citation>
    <scope>NUCLEOTIDE SEQUENCE</scope>
    <source>
        <strain evidence="2">CHK160-1198</strain>
    </source>
</reference>
<feature type="domain" description="Peptidase U32 collagenase" evidence="1">
    <location>
        <begin position="138"/>
        <end position="257"/>
    </location>
</feature>
<dbReference type="Pfam" id="PF12392">
    <property type="entry name" value="DUF3656"/>
    <property type="match status" value="1"/>
</dbReference>
<feature type="non-terminal residue" evidence="2">
    <location>
        <position position="1"/>
    </location>
</feature>
<dbReference type="PANTHER" id="PTHR30217:SF10">
    <property type="entry name" value="23S RRNA 5-HYDROXYCYTIDINE C2501 SYNTHASE"/>
    <property type="match status" value="1"/>
</dbReference>
<dbReference type="Proteomes" id="UP000824099">
    <property type="component" value="Unassembled WGS sequence"/>
</dbReference>